<proteinExistence type="predicted"/>
<dbReference type="OrthoDB" id="9859904at2"/>
<name>A0A431VYJ9_9DEIO</name>
<evidence type="ECO:0000313" key="1">
    <source>
        <dbReference type="EMBL" id="RTR28362.1"/>
    </source>
</evidence>
<dbReference type="Proteomes" id="UP000277766">
    <property type="component" value="Unassembled WGS sequence"/>
</dbReference>
<sequence length="123" mass="13749">MWQLSHVGPSYRFLDDQAWQAATTTDAATLQAHPRRDMAYAAQDWLEGTRPARFQVLNRLGTADAVLEPGTEAYRVGCGFTVTTCEQEDWLLVRYGEDMRVEQTYFQPAAGLPSSLVASLTPH</sequence>
<gene>
    <name evidence="1" type="ORF">EJ104_05515</name>
</gene>
<dbReference type="RefSeq" id="WP_126351754.1">
    <property type="nucleotide sequence ID" value="NZ_CP086380.1"/>
</dbReference>
<evidence type="ECO:0000313" key="2">
    <source>
        <dbReference type="Proteomes" id="UP000277766"/>
    </source>
</evidence>
<organism evidence="1 2">
    <name type="scientific">Deinococcus radiophilus</name>
    <dbReference type="NCBI Taxonomy" id="32062"/>
    <lineage>
        <taxon>Bacteria</taxon>
        <taxon>Thermotogati</taxon>
        <taxon>Deinococcota</taxon>
        <taxon>Deinococci</taxon>
        <taxon>Deinococcales</taxon>
        <taxon>Deinococcaceae</taxon>
        <taxon>Deinococcus</taxon>
    </lineage>
</organism>
<accession>A0A431VYJ9</accession>
<dbReference type="EMBL" id="RXPE01000007">
    <property type="protein sequence ID" value="RTR28362.1"/>
    <property type="molecule type" value="Genomic_DNA"/>
</dbReference>
<comment type="caution">
    <text evidence="1">The sequence shown here is derived from an EMBL/GenBank/DDBJ whole genome shotgun (WGS) entry which is preliminary data.</text>
</comment>
<reference evidence="1 2" key="1">
    <citation type="submission" date="2018-12" db="EMBL/GenBank/DDBJ databases">
        <title>Deinococcus radiophilus ATCC 27603 genome sequencing and assembly.</title>
        <authorList>
            <person name="Maclea K.S."/>
            <person name="Maynard C.R."/>
        </authorList>
    </citation>
    <scope>NUCLEOTIDE SEQUENCE [LARGE SCALE GENOMIC DNA]</scope>
    <source>
        <strain evidence="1 2">ATCC 27603</strain>
    </source>
</reference>
<dbReference type="AlphaFoldDB" id="A0A431VYJ9"/>
<protein>
    <submittedName>
        <fullName evidence="1">Uncharacterized protein</fullName>
    </submittedName>
</protein>
<keyword evidence="2" id="KW-1185">Reference proteome</keyword>